<comment type="caution">
    <text evidence="1">The sequence shown here is derived from an EMBL/GenBank/DDBJ whole genome shotgun (WGS) entry which is preliminary data.</text>
</comment>
<name>A0AAV2QD74_MEGNR</name>
<accession>A0AAV2QD74</accession>
<organism evidence="1 2">
    <name type="scientific">Meganyctiphanes norvegica</name>
    <name type="common">Northern krill</name>
    <name type="synonym">Thysanopoda norvegica</name>
    <dbReference type="NCBI Taxonomy" id="48144"/>
    <lineage>
        <taxon>Eukaryota</taxon>
        <taxon>Metazoa</taxon>
        <taxon>Ecdysozoa</taxon>
        <taxon>Arthropoda</taxon>
        <taxon>Crustacea</taxon>
        <taxon>Multicrustacea</taxon>
        <taxon>Malacostraca</taxon>
        <taxon>Eumalacostraca</taxon>
        <taxon>Eucarida</taxon>
        <taxon>Euphausiacea</taxon>
        <taxon>Euphausiidae</taxon>
        <taxon>Meganyctiphanes</taxon>
    </lineage>
</organism>
<sequence>DTTVHGGGNDIDHKDYKTFDIIKAFLEAISIVHSFKIPIFIMPITHRTTPFRTIIDTYTFYTTAKTIINTLQTNIAVLNLNYNPIINLEELNIQLEDNAHPTELSYLGIAHKVSIHTQKEL</sequence>
<feature type="non-terminal residue" evidence="1">
    <location>
        <position position="1"/>
    </location>
</feature>
<dbReference type="EMBL" id="CAXKWB010005934">
    <property type="protein sequence ID" value="CAL4080624.1"/>
    <property type="molecule type" value="Genomic_DNA"/>
</dbReference>
<feature type="non-terminal residue" evidence="1">
    <location>
        <position position="121"/>
    </location>
</feature>
<keyword evidence="2" id="KW-1185">Reference proteome</keyword>
<dbReference type="AlphaFoldDB" id="A0AAV2QD74"/>
<protein>
    <recommendedName>
        <fullName evidence="3">SGNH hydrolase-type esterase domain-containing protein</fullName>
    </recommendedName>
</protein>
<evidence type="ECO:0000313" key="2">
    <source>
        <dbReference type="Proteomes" id="UP001497623"/>
    </source>
</evidence>
<evidence type="ECO:0008006" key="3">
    <source>
        <dbReference type="Google" id="ProtNLM"/>
    </source>
</evidence>
<gene>
    <name evidence="1" type="ORF">MNOR_LOCUS11337</name>
</gene>
<reference evidence="1 2" key="1">
    <citation type="submission" date="2024-05" db="EMBL/GenBank/DDBJ databases">
        <authorList>
            <person name="Wallberg A."/>
        </authorList>
    </citation>
    <scope>NUCLEOTIDE SEQUENCE [LARGE SCALE GENOMIC DNA]</scope>
</reference>
<dbReference type="Proteomes" id="UP001497623">
    <property type="component" value="Unassembled WGS sequence"/>
</dbReference>
<evidence type="ECO:0000313" key="1">
    <source>
        <dbReference type="EMBL" id="CAL4080624.1"/>
    </source>
</evidence>
<proteinExistence type="predicted"/>